<sequence>MSTTTAAPETLPDVDLDAVVPCQFQETWDDCTREATLRGRKDCCPTPYLACRSCAAMMTALLTQWWQETYGTAAPCACGGRTTAITWSSL</sequence>
<evidence type="ECO:0000313" key="2">
    <source>
        <dbReference type="Proteomes" id="UP001183585"/>
    </source>
</evidence>
<reference evidence="1 2" key="1">
    <citation type="submission" date="2023-07" db="EMBL/GenBank/DDBJ databases">
        <title>Sequencing the genomes of 1000 actinobacteria strains.</title>
        <authorList>
            <person name="Klenk H.-P."/>
        </authorList>
    </citation>
    <scope>NUCLEOTIDE SEQUENCE [LARGE SCALE GENOMIC DNA]</scope>
    <source>
        <strain evidence="1 2">DSM 45554</strain>
    </source>
</reference>
<keyword evidence="2" id="KW-1185">Reference proteome</keyword>
<organism evidence="1 2">
    <name type="scientific">Promicromonospora iranensis</name>
    <dbReference type="NCBI Taxonomy" id="1105144"/>
    <lineage>
        <taxon>Bacteria</taxon>
        <taxon>Bacillati</taxon>
        <taxon>Actinomycetota</taxon>
        <taxon>Actinomycetes</taxon>
        <taxon>Micrococcales</taxon>
        <taxon>Promicromonosporaceae</taxon>
        <taxon>Promicromonospora</taxon>
    </lineage>
</organism>
<gene>
    <name evidence="1" type="ORF">J2S48_004748</name>
</gene>
<dbReference type="Proteomes" id="UP001183585">
    <property type="component" value="Unassembled WGS sequence"/>
</dbReference>
<proteinExistence type="predicted"/>
<name>A0ABU2CV59_9MICO</name>
<dbReference type="EMBL" id="JAVDYE010000001">
    <property type="protein sequence ID" value="MDR7385233.1"/>
    <property type="molecule type" value="Genomic_DNA"/>
</dbReference>
<accession>A0ABU2CV59</accession>
<evidence type="ECO:0000313" key="1">
    <source>
        <dbReference type="EMBL" id="MDR7385233.1"/>
    </source>
</evidence>
<protein>
    <submittedName>
        <fullName evidence="1">Uncharacterized protein</fullName>
    </submittedName>
</protein>
<dbReference type="RefSeq" id="WP_274997214.1">
    <property type="nucleotide sequence ID" value="NZ_JAJQQP010000015.1"/>
</dbReference>
<comment type="caution">
    <text evidence="1">The sequence shown here is derived from an EMBL/GenBank/DDBJ whole genome shotgun (WGS) entry which is preliminary data.</text>
</comment>